<proteinExistence type="predicted"/>
<gene>
    <name evidence="3" type="primary">PLESTB000034</name>
    <name evidence="3" type="ORF">PLESTB_000043300</name>
</gene>
<dbReference type="InterPro" id="IPR011705">
    <property type="entry name" value="BACK"/>
</dbReference>
<evidence type="ECO:0000313" key="4">
    <source>
        <dbReference type="Proteomes" id="UP001165080"/>
    </source>
</evidence>
<dbReference type="PANTHER" id="PTHR24410">
    <property type="entry name" value="HL07962P-RELATED"/>
    <property type="match status" value="1"/>
</dbReference>
<dbReference type="InterPro" id="IPR011333">
    <property type="entry name" value="SKP1/BTB/POZ_sf"/>
</dbReference>
<accession>A0A9W6EW52</accession>
<dbReference type="Gene3D" id="1.25.40.420">
    <property type="match status" value="1"/>
</dbReference>
<feature type="compositionally biased region" description="Low complexity" evidence="1">
    <location>
        <begin position="138"/>
        <end position="148"/>
    </location>
</feature>
<dbReference type="EMBL" id="BRXU01000001">
    <property type="protein sequence ID" value="GLC47953.1"/>
    <property type="molecule type" value="Genomic_DNA"/>
</dbReference>
<dbReference type="PANTHER" id="PTHR24410:SF23">
    <property type="entry name" value="BTB DOMAIN-CONTAINING PROTEIN-RELATED"/>
    <property type="match status" value="1"/>
</dbReference>
<feature type="compositionally biased region" description="Low complexity" evidence="1">
    <location>
        <begin position="449"/>
        <end position="463"/>
    </location>
</feature>
<feature type="region of interest" description="Disordered" evidence="1">
    <location>
        <begin position="138"/>
        <end position="161"/>
    </location>
</feature>
<dbReference type="AlphaFoldDB" id="A0A9W6EW52"/>
<dbReference type="Pfam" id="PF07707">
    <property type="entry name" value="BACK"/>
    <property type="match status" value="1"/>
</dbReference>
<feature type="domain" description="BACK" evidence="2">
    <location>
        <begin position="212"/>
        <end position="278"/>
    </location>
</feature>
<sequence length="491" mass="52677">MNQDVLRGLPELFGCERRSDCDITFCLLASDESAPNADGSSASEAVFGPPLPAHSVVLDLASERFRTQLRIHLGSAAEVPAARAAIRFAYTGEVPADSSVRQVLELRRQGAYLQISGCVAACDEVLAAKVSGSSRAAVASSSNHAANGTNKRARTSEEAPQQPAVLELFESELLWPDPQAEPSFGAILATGKRLLVPHFGNSLAALNTPSLREQLLALPAVALEALLGSDDFGTDDEASVLLMLAEWMRTNHDKTEPAVRQRLCRTVRLAHLSRPYLSLILPALAADHEKDPEAPAGWFSGASIYETAFVTNFVSITQFERDWVLSVGKASARILEVLKARPRPQCSPPSGGLTFSWHIPKEDLLQAVKQLQPGSVQRVYGAFDDQPQHEWCVFIQVIGGQSTAGVFLDCDMPTALTSPGSRLSSEGTLASITTVPISARLKVHRRQGAADQQQQQDATGNTAGADPLAAWVEYLTDGKVSGTLTLLRPSP</sequence>
<evidence type="ECO:0000256" key="1">
    <source>
        <dbReference type="SAM" id="MobiDB-lite"/>
    </source>
</evidence>
<dbReference type="Gene3D" id="3.30.710.10">
    <property type="entry name" value="Potassium Channel Kv1.1, Chain A"/>
    <property type="match status" value="1"/>
</dbReference>
<keyword evidence="4" id="KW-1185">Reference proteome</keyword>
<organism evidence="3 4">
    <name type="scientific">Pleodorina starrii</name>
    <dbReference type="NCBI Taxonomy" id="330485"/>
    <lineage>
        <taxon>Eukaryota</taxon>
        <taxon>Viridiplantae</taxon>
        <taxon>Chlorophyta</taxon>
        <taxon>core chlorophytes</taxon>
        <taxon>Chlorophyceae</taxon>
        <taxon>CS clade</taxon>
        <taxon>Chlamydomonadales</taxon>
        <taxon>Volvocaceae</taxon>
        <taxon>Pleodorina</taxon>
    </lineage>
</organism>
<reference evidence="3 4" key="1">
    <citation type="journal article" date="2023" name="Commun. Biol.">
        <title>Reorganization of the ancestral sex-determining regions during the evolution of trioecy in Pleodorina starrii.</title>
        <authorList>
            <person name="Takahashi K."/>
            <person name="Suzuki S."/>
            <person name="Kawai-Toyooka H."/>
            <person name="Yamamoto K."/>
            <person name="Hamaji T."/>
            <person name="Ootsuki R."/>
            <person name="Yamaguchi H."/>
            <person name="Kawachi M."/>
            <person name="Higashiyama T."/>
            <person name="Nozaki H."/>
        </authorList>
    </citation>
    <scope>NUCLEOTIDE SEQUENCE [LARGE SCALE GENOMIC DNA]</scope>
    <source>
        <strain evidence="3 4">NIES-4479</strain>
    </source>
</reference>
<dbReference type="InterPro" id="IPR051481">
    <property type="entry name" value="BTB-POZ/Galectin-3-binding"/>
</dbReference>
<comment type="caution">
    <text evidence="3">The sequence shown here is derived from an EMBL/GenBank/DDBJ whole genome shotgun (WGS) entry which is preliminary data.</text>
</comment>
<feature type="region of interest" description="Disordered" evidence="1">
    <location>
        <begin position="444"/>
        <end position="463"/>
    </location>
</feature>
<name>A0A9W6EW52_9CHLO</name>
<dbReference type="SUPFAM" id="SSF54695">
    <property type="entry name" value="POZ domain"/>
    <property type="match status" value="1"/>
</dbReference>
<evidence type="ECO:0000313" key="3">
    <source>
        <dbReference type="EMBL" id="GLC47953.1"/>
    </source>
</evidence>
<evidence type="ECO:0000259" key="2">
    <source>
        <dbReference type="Pfam" id="PF07707"/>
    </source>
</evidence>
<protein>
    <recommendedName>
        <fullName evidence="2">BACK domain-containing protein</fullName>
    </recommendedName>
</protein>
<dbReference type="Proteomes" id="UP001165080">
    <property type="component" value="Unassembled WGS sequence"/>
</dbReference>